<reference evidence="1" key="3">
    <citation type="submission" date="2025-09" db="UniProtKB">
        <authorList>
            <consortium name="Ensembl"/>
        </authorList>
    </citation>
    <scope>IDENTIFICATION</scope>
</reference>
<protein>
    <submittedName>
        <fullName evidence="1">Uncharacterized protein</fullName>
    </submittedName>
</protein>
<dbReference type="Ensembl" id="ENSOMYT00000083135.2">
    <property type="protein sequence ID" value="ENSOMYP00000076381.2"/>
    <property type="gene ID" value="ENSOMYG00000035330.2"/>
</dbReference>
<proteinExistence type="predicted"/>
<dbReference type="Gene3D" id="2.60.120.650">
    <property type="entry name" value="Cupin"/>
    <property type="match status" value="1"/>
</dbReference>
<dbReference type="Proteomes" id="UP000694395">
    <property type="component" value="Chromosome 22"/>
</dbReference>
<reference evidence="1" key="2">
    <citation type="submission" date="2025-08" db="UniProtKB">
        <authorList>
            <consortium name="Ensembl"/>
        </authorList>
    </citation>
    <scope>IDENTIFICATION</scope>
</reference>
<sequence>MYNLLAQVTGRKRVMLYSPQDTLHLNLTGDKSERLAIDCSNLGWFPEFVKAWWYSCTRTCFFQSLKCAVIVHELHQFNIVPVSPSDMWFHNTMALQFGMGVNIFWCHLPAEGYNKNDPYGKNKGVEKMLTHSCGCNRQVLNSLPKQMNQTPGSYSLGHLHTVAKHFKPMATELK</sequence>
<evidence type="ECO:0000313" key="1">
    <source>
        <dbReference type="Ensembl" id="ENSOMYP00000076381.2"/>
    </source>
</evidence>
<evidence type="ECO:0000313" key="2">
    <source>
        <dbReference type="Proteomes" id="UP000694395"/>
    </source>
</evidence>
<organism evidence="1 2">
    <name type="scientific">Oncorhynchus mykiss</name>
    <name type="common">Rainbow trout</name>
    <name type="synonym">Salmo gairdneri</name>
    <dbReference type="NCBI Taxonomy" id="8022"/>
    <lineage>
        <taxon>Eukaryota</taxon>
        <taxon>Metazoa</taxon>
        <taxon>Chordata</taxon>
        <taxon>Craniata</taxon>
        <taxon>Vertebrata</taxon>
        <taxon>Euteleostomi</taxon>
        <taxon>Actinopterygii</taxon>
        <taxon>Neopterygii</taxon>
        <taxon>Teleostei</taxon>
        <taxon>Protacanthopterygii</taxon>
        <taxon>Salmoniformes</taxon>
        <taxon>Salmonidae</taxon>
        <taxon>Salmoninae</taxon>
        <taxon>Oncorhynchus</taxon>
    </lineage>
</organism>
<accession>A0A8C7T8U5</accession>
<keyword evidence="2" id="KW-1185">Reference proteome</keyword>
<dbReference type="AlphaFoldDB" id="A0A8C7T8U5"/>
<reference evidence="1" key="1">
    <citation type="submission" date="2020-07" db="EMBL/GenBank/DDBJ databases">
        <title>A long reads based de novo assembly of the rainbow trout Arlee double haploid line genome.</title>
        <authorList>
            <person name="Gao G."/>
            <person name="Palti Y."/>
        </authorList>
    </citation>
    <scope>NUCLEOTIDE SEQUENCE [LARGE SCALE GENOMIC DNA]</scope>
</reference>
<name>A0A8C7T8U5_ONCMY</name>
<dbReference type="GeneTree" id="ENSGT00940000158493"/>
<dbReference type="SUPFAM" id="SSF51197">
    <property type="entry name" value="Clavaminate synthase-like"/>
    <property type="match status" value="1"/>
</dbReference>